<keyword evidence="9" id="KW-1185">Reference proteome</keyword>
<protein>
    <submittedName>
        <fullName evidence="8">Uncharacterized protein</fullName>
    </submittedName>
</protein>
<dbReference type="InterPro" id="IPR002182">
    <property type="entry name" value="NB-ARC"/>
</dbReference>
<evidence type="ECO:0000256" key="5">
    <source>
        <dbReference type="ARBA" id="ARBA00022840"/>
    </source>
</evidence>
<dbReference type="SUPFAM" id="SSF52058">
    <property type="entry name" value="L domain-like"/>
    <property type="match status" value="1"/>
</dbReference>
<dbReference type="SUPFAM" id="SSF52540">
    <property type="entry name" value="P-loop containing nucleoside triphosphate hydrolases"/>
    <property type="match status" value="1"/>
</dbReference>
<evidence type="ECO:0000256" key="2">
    <source>
        <dbReference type="ARBA" id="ARBA00022614"/>
    </source>
</evidence>
<dbReference type="Pfam" id="PF23247">
    <property type="entry name" value="LRR_RPS2"/>
    <property type="match status" value="4"/>
</dbReference>
<dbReference type="GO" id="GO:0006952">
    <property type="term" value="P:defense response"/>
    <property type="evidence" value="ECO:0007669"/>
    <property type="project" value="UniProtKB-KW"/>
</dbReference>
<dbReference type="InterPro" id="IPR057135">
    <property type="entry name" value="At4g27190-like_LRR"/>
</dbReference>
<evidence type="ECO:0000256" key="1">
    <source>
        <dbReference type="ARBA" id="ARBA00008894"/>
    </source>
</evidence>
<organism evidence="8 9">
    <name type="scientific">Mikania micrantha</name>
    <name type="common">bitter vine</name>
    <dbReference type="NCBI Taxonomy" id="192012"/>
    <lineage>
        <taxon>Eukaryota</taxon>
        <taxon>Viridiplantae</taxon>
        <taxon>Streptophyta</taxon>
        <taxon>Embryophyta</taxon>
        <taxon>Tracheophyta</taxon>
        <taxon>Spermatophyta</taxon>
        <taxon>Magnoliopsida</taxon>
        <taxon>eudicotyledons</taxon>
        <taxon>Gunneridae</taxon>
        <taxon>Pentapetalae</taxon>
        <taxon>asterids</taxon>
        <taxon>campanulids</taxon>
        <taxon>Asterales</taxon>
        <taxon>Asteraceae</taxon>
        <taxon>Asteroideae</taxon>
        <taxon>Heliantheae alliance</taxon>
        <taxon>Eupatorieae</taxon>
        <taxon>Mikania</taxon>
    </lineage>
</organism>
<dbReference type="Gene3D" id="1.10.8.430">
    <property type="entry name" value="Helical domain of apoptotic protease-activating factors"/>
    <property type="match status" value="1"/>
</dbReference>
<keyword evidence="5" id="KW-0067">ATP-binding</keyword>
<comment type="similarity">
    <text evidence="1">Belongs to the disease resistance NB-LRR family.</text>
</comment>
<dbReference type="PANTHER" id="PTHR33463:SF211">
    <property type="entry name" value="AAA+ ATPASE DOMAIN, P-LOOP CONTAINING NUCLEOSIDE TRIPHOSPHATE HYDROLASE"/>
    <property type="match status" value="1"/>
</dbReference>
<keyword evidence="3" id="KW-0677">Repeat</keyword>
<proteinExistence type="inferred from homology"/>
<feature type="domain" description="Disease resistance protein At4g27190-like leucine-rich repeats" evidence="7">
    <location>
        <begin position="1444"/>
        <end position="1568"/>
    </location>
</feature>
<evidence type="ECO:0000259" key="7">
    <source>
        <dbReference type="Pfam" id="PF23247"/>
    </source>
</evidence>
<dbReference type="Pfam" id="PF00931">
    <property type="entry name" value="NB-ARC"/>
    <property type="match status" value="1"/>
</dbReference>
<evidence type="ECO:0000256" key="3">
    <source>
        <dbReference type="ARBA" id="ARBA00022737"/>
    </source>
</evidence>
<feature type="domain" description="NB-ARC" evidence="6">
    <location>
        <begin position="169"/>
        <end position="328"/>
    </location>
</feature>
<dbReference type="Gene3D" id="3.40.50.300">
    <property type="entry name" value="P-loop containing nucleotide triphosphate hydrolases"/>
    <property type="match status" value="1"/>
</dbReference>
<evidence type="ECO:0000313" key="8">
    <source>
        <dbReference type="EMBL" id="KAD4888560.1"/>
    </source>
</evidence>
<dbReference type="PANTHER" id="PTHR33463">
    <property type="entry name" value="NB-ARC DOMAIN-CONTAINING PROTEIN-RELATED"/>
    <property type="match status" value="1"/>
</dbReference>
<keyword evidence="4" id="KW-0611">Plant defense</keyword>
<feature type="domain" description="Disease resistance protein At4g27190-like leucine-rich repeats" evidence="7">
    <location>
        <begin position="772"/>
        <end position="897"/>
    </location>
</feature>
<dbReference type="FunFam" id="3.40.50.300:FF:001091">
    <property type="entry name" value="Probable disease resistance protein At1g61300"/>
    <property type="match status" value="1"/>
</dbReference>
<dbReference type="Gene3D" id="1.10.10.10">
    <property type="entry name" value="Winged helix-like DNA-binding domain superfamily/Winged helix DNA-binding domain"/>
    <property type="match status" value="1"/>
</dbReference>
<reference evidence="8 9" key="1">
    <citation type="submission" date="2019-05" db="EMBL/GenBank/DDBJ databases">
        <title>Mikania micrantha, genome provides insights into the molecular mechanism of rapid growth.</title>
        <authorList>
            <person name="Liu B."/>
        </authorList>
    </citation>
    <scope>NUCLEOTIDE SEQUENCE [LARGE SCALE GENOMIC DNA]</scope>
    <source>
        <strain evidence="8">NLD-2019</strain>
        <tissue evidence="8">Leaf</tissue>
    </source>
</reference>
<dbReference type="PRINTS" id="PR00364">
    <property type="entry name" value="DISEASERSIST"/>
</dbReference>
<keyword evidence="2" id="KW-0433">Leucine-rich repeat</keyword>
<dbReference type="OrthoDB" id="1579323at2759"/>
<dbReference type="InterPro" id="IPR036388">
    <property type="entry name" value="WH-like_DNA-bd_sf"/>
</dbReference>
<dbReference type="InterPro" id="IPR042197">
    <property type="entry name" value="Apaf_helical"/>
</dbReference>
<dbReference type="InterPro" id="IPR032675">
    <property type="entry name" value="LRR_dom_sf"/>
</dbReference>
<keyword evidence="5" id="KW-0547">Nucleotide-binding</keyword>
<name>A0A5N6NJ89_9ASTR</name>
<evidence type="ECO:0000256" key="4">
    <source>
        <dbReference type="ARBA" id="ARBA00022821"/>
    </source>
</evidence>
<dbReference type="GO" id="GO:0005524">
    <property type="term" value="F:ATP binding"/>
    <property type="evidence" value="ECO:0007669"/>
    <property type="project" value="UniProtKB-KW"/>
</dbReference>
<dbReference type="GO" id="GO:0043531">
    <property type="term" value="F:ADP binding"/>
    <property type="evidence" value="ECO:0007669"/>
    <property type="project" value="InterPro"/>
</dbReference>
<feature type="domain" description="Disease resistance protein At4g27190-like leucine-rich repeats" evidence="7">
    <location>
        <begin position="956"/>
        <end position="1111"/>
    </location>
</feature>
<gene>
    <name evidence="8" type="ORF">E3N88_20633</name>
</gene>
<dbReference type="Proteomes" id="UP000326396">
    <property type="component" value="Linkage Group LG19"/>
</dbReference>
<dbReference type="SUPFAM" id="SSF52047">
    <property type="entry name" value="RNI-like"/>
    <property type="match status" value="3"/>
</dbReference>
<sequence>MSGVDIAVSVIAKLLEYAARPIVQPFDYILHHNSNIDSLRSNILFLENTRFGVQQQVDVADRNGEIVLPAVQDWLAKTNDLATESEKFLRDEVDRNHSCLSGSCPDLKLIYRSSREAKKKSQAAEELVNGGKFDRVSHLARLPPIWPSSGVTEIGELDGFESRKAQLRLMMEALEDDSVNIIGVYGMGGIGKTTFVEEVAKQAYAHQLFDEMVMMVVSHKPNLRKLQGDLAEMLELNLKEEGELLRTARLRERLNQVKRILIIMDDLWTPFDLRTIGIPQDNLLKGCKIILTSRSLDVCNAMNTQRNFHMDVLSQAESWKLFKKMAGDTVDSLDLNPIATKVAKRCSGLPLAIVTVARALRHRSKHAWRDALRQLRSFTTNDVKGLYANVFASLELSFNFLKDEETKACFLLCSLFKEDLDIPVEYLVRYGTGLRLFQDVHTLEEARDRVHAVVENLKACCLLLDSDVEDHFRMHDVTRDFLLSVACRGVYIFIEKMIPAYLDSSNENKLGNYYAISMVLNDFEEFPIGIDCPKLQFCRLEGSTGLVEFSGNKNYFDGMKELKVVLMHHVSIPSIPLSFLTLRKLITLCLEYCKLGDLSHIKELKFLEILSFMHSDIENLPKEIRELSRLRLLDLSDCKNLTVIPFGVFSNLSNLECLYMMNSFRQWGLHSQNSQNQATLDELKNLPHLTTLETHIPDVNLFPKDLLFGKLLRFKIFIGMDVSQVINYSYPKTLKLTLHQSLSFHGGIYRLLESAQHLILDHSIENYLIDLNNIVHDMRKGFKHLRCLEVYGYTGVDSLIDTTIFPVLEKLKVVSVADLRMICYDNLPDKSFYELRELMLSILPELTCLWVDPMRNVCLHNLRTLYVSDCHKLKDLISQSTARDLSELQKLYVSSCENLKVILFKDEDDSSSQIVLSKLKSIKLEFLPSLWSFCPQADANLVQEPLFNSKVDFLSLEELTLRELHYVNEIWPRQFSIATFLSLRILIIFGCETLVLVFPAYIQKTLQNLEILSIEWCDSVEEVCEIGKLDIHEENDANLATLPHVRDLILGKLPLLEHLWWNSNINSHAYASLQNLNSLHIYECDGLIHLFSDCAMKSLVQLQELKVRSCKMMQTIFVNEGDDDTTVLSELSYISLEDLPELSCFCKGGTSLELPSLDMIEIKSCPKMKAFVASDAHQEENLFSEKVALPNLQILDLDGLSSMIGIWRTRLPDKSFSKLQVLKVINCNKLLDLGPINMLPRLQILEELHIINCASLEELFTINNSQTPQNTDSVSLIKLVDLVLENLPNLRQIWWDGSKTPYKTGRFQSLVSLEVASCDLLDFIFPLWVARGVPWLQKLKVESCKSVKTIVEYKGGKSEPNDMILPQICSIELENLPNLVHFFTRMSVSRWLSLKELRIMNCSKMGSFVSTSNLNGEGSGGFIEENRSNSIKAFFDEKVVFPSLEKLRIDNLEHVNTLWHTDTVAESFSQLSILEVRNCNSLVTLIPLSLLLRLPNLEELNIYQCRLLEKILEQIEEYSVEKVKIPKIHTVRLIKLPKLACFLSGNSRFEWPNLEKLVIEDCPTMKIFSLVSQVVPKLNAVEVGYGLQVWNGDLDSTIQHLFLS</sequence>
<dbReference type="InterPro" id="IPR027417">
    <property type="entry name" value="P-loop_NTPase"/>
</dbReference>
<comment type="caution">
    <text evidence="8">The sequence shown here is derived from an EMBL/GenBank/DDBJ whole genome shotgun (WGS) entry which is preliminary data.</text>
</comment>
<dbReference type="EMBL" id="SZYD01000011">
    <property type="protein sequence ID" value="KAD4888560.1"/>
    <property type="molecule type" value="Genomic_DNA"/>
</dbReference>
<dbReference type="InterPro" id="IPR050905">
    <property type="entry name" value="Plant_NBS-LRR"/>
</dbReference>
<feature type="domain" description="Disease resistance protein At4g27190-like leucine-rich repeats" evidence="7">
    <location>
        <begin position="1202"/>
        <end position="1345"/>
    </location>
</feature>
<evidence type="ECO:0000259" key="6">
    <source>
        <dbReference type="Pfam" id="PF00931"/>
    </source>
</evidence>
<dbReference type="Gene3D" id="3.80.10.10">
    <property type="entry name" value="Ribonuclease Inhibitor"/>
    <property type="match status" value="4"/>
</dbReference>
<evidence type="ECO:0000313" key="9">
    <source>
        <dbReference type="Proteomes" id="UP000326396"/>
    </source>
</evidence>
<accession>A0A5N6NJ89</accession>